<evidence type="ECO:0000313" key="7">
    <source>
        <dbReference type="EMBL" id="XBY26857.1"/>
    </source>
</evidence>
<dbReference type="Gene3D" id="3.20.20.30">
    <property type="entry name" value="Luciferase-like domain"/>
    <property type="match status" value="1"/>
</dbReference>
<dbReference type="InterPro" id="IPR036661">
    <property type="entry name" value="Luciferase-like_sf"/>
</dbReference>
<name>A0AAU7X4Q5_9PSED</name>
<keyword evidence="4 7" id="KW-0560">Oxidoreductase</keyword>
<dbReference type="InterPro" id="IPR050172">
    <property type="entry name" value="SsuD_RutA_monooxygenase"/>
</dbReference>
<organism evidence="7">
    <name type="scientific">Pseudomonas sp. W17</name>
    <dbReference type="NCBI Taxonomy" id="3144407"/>
    <lineage>
        <taxon>Bacteria</taxon>
        <taxon>Pseudomonadati</taxon>
        <taxon>Pseudomonadota</taxon>
        <taxon>Gammaproteobacteria</taxon>
        <taxon>Pseudomonadales</taxon>
        <taxon>Pseudomonadaceae</taxon>
        <taxon>Pseudomonas</taxon>
    </lineage>
</organism>
<dbReference type="SUPFAM" id="SSF51679">
    <property type="entry name" value="Bacterial luciferase-like"/>
    <property type="match status" value="1"/>
</dbReference>
<dbReference type="AlphaFoldDB" id="A0AAU7X4Q5"/>
<keyword evidence="3" id="KW-0288">FMN</keyword>
<dbReference type="RefSeq" id="WP_041118449.1">
    <property type="nucleotide sequence ID" value="NZ_CP158490.1"/>
</dbReference>
<dbReference type="InterPro" id="IPR024014">
    <property type="entry name" value="DMSO2_SphG"/>
</dbReference>
<dbReference type="GO" id="GO:0008726">
    <property type="term" value="F:alkanesulfonate monooxygenase activity"/>
    <property type="evidence" value="ECO:0007669"/>
    <property type="project" value="TreeGrafter"/>
</dbReference>
<dbReference type="EMBL" id="CP158490">
    <property type="protein sequence ID" value="XBY26857.1"/>
    <property type="molecule type" value="Genomic_DNA"/>
</dbReference>
<dbReference type="NCBIfam" id="TIGR04021">
    <property type="entry name" value="LLM_DMSO2_sfnG"/>
    <property type="match status" value="1"/>
</dbReference>
<proteinExistence type="inferred from homology"/>
<reference evidence="7" key="1">
    <citation type="submission" date="2024-06" db="EMBL/GenBank/DDBJ databases">
        <authorList>
            <person name="Wu L."/>
        </authorList>
    </citation>
    <scope>NUCLEOTIDE SEQUENCE</scope>
    <source>
        <strain evidence="7">W17</strain>
    </source>
</reference>
<gene>
    <name evidence="7" type="primary">sfnG</name>
    <name evidence="7" type="ORF">ABCR88_13820</name>
</gene>
<feature type="domain" description="Luciferase-like" evidence="6">
    <location>
        <begin position="8"/>
        <end position="324"/>
    </location>
</feature>
<dbReference type="PANTHER" id="PTHR42847">
    <property type="entry name" value="ALKANESULFONATE MONOOXYGENASE"/>
    <property type="match status" value="1"/>
</dbReference>
<evidence type="ECO:0000256" key="4">
    <source>
        <dbReference type="ARBA" id="ARBA00023002"/>
    </source>
</evidence>
<dbReference type="Pfam" id="PF00296">
    <property type="entry name" value="Bac_luciferase"/>
    <property type="match status" value="1"/>
</dbReference>
<dbReference type="InterPro" id="IPR011251">
    <property type="entry name" value="Luciferase-like_dom"/>
</dbReference>
<dbReference type="PANTHER" id="PTHR42847:SF4">
    <property type="entry name" value="ALKANESULFONATE MONOOXYGENASE-RELATED"/>
    <property type="match status" value="1"/>
</dbReference>
<comment type="similarity">
    <text evidence="1">Belongs to the SsuD family.</text>
</comment>
<evidence type="ECO:0000256" key="1">
    <source>
        <dbReference type="ARBA" id="ARBA00007044"/>
    </source>
</evidence>
<accession>A0AAU7X4Q5</accession>
<keyword evidence="2" id="KW-0285">Flavoprotein</keyword>
<dbReference type="GO" id="GO:0046306">
    <property type="term" value="P:alkanesulfonate catabolic process"/>
    <property type="evidence" value="ECO:0007669"/>
    <property type="project" value="TreeGrafter"/>
</dbReference>
<dbReference type="EC" id="1.14.14.35" evidence="7"/>
<protein>
    <submittedName>
        <fullName evidence="7">Dimethylsulfone monooxygenase SfnG</fullName>
        <ecNumber evidence="7">1.14.14.35</ecNumber>
    </submittedName>
</protein>
<evidence type="ECO:0000259" key="6">
    <source>
        <dbReference type="Pfam" id="PF00296"/>
    </source>
</evidence>
<sequence length="364" mass="40592">MSQQAVKFAYWVPNVSGGLVVSKIEQRTHWGIDYNRKLAQIAEQAGFEYALTQIRFTAGYGAEYQHESVAFSHALLAATDKLKVIAAILPGPWQPALAAKQLATIDQLTNGRIAVNIVSGWFKGEFQAIGEHWLEHDERYRRSEEFIRCLRGVWSQDAFTFRGDFYRFDHYSLKPKPLGQPEIFQGGSSRAARDMAARVSDWYFTNGNSVEGIKAQVDDIRAKAAANQHSVKIGVNAFVIARDTEEEARAVLQQIIDQADPEAVNAFGNAARQAGKASPEGEGNWARSSFEDLVQYNDGFKTNLIGTPQQIAQRIVELKAVGVDLVLAGFLHFQEEVEYFGQRVLPLVRELEARARSKEQEAAA</sequence>
<evidence type="ECO:0000256" key="3">
    <source>
        <dbReference type="ARBA" id="ARBA00022643"/>
    </source>
</evidence>
<evidence type="ECO:0000256" key="2">
    <source>
        <dbReference type="ARBA" id="ARBA00022630"/>
    </source>
</evidence>
<evidence type="ECO:0000256" key="5">
    <source>
        <dbReference type="ARBA" id="ARBA00023033"/>
    </source>
</evidence>
<keyword evidence="5 7" id="KW-0503">Monooxygenase</keyword>
<dbReference type="CDD" id="cd01094">
    <property type="entry name" value="Alkanesulfonate_monoxygenase"/>
    <property type="match status" value="1"/>
</dbReference>